<keyword evidence="8" id="KW-1185">Reference proteome</keyword>
<reference evidence="7 8" key="1">
    <citation type="journal article" date="2012" name="PLoS Pathog.">
        <title>Diverse lifestyles and strategies of plant pathogenesis encoded in the genomes of eighteen Dothideomycetes fungi.</title>
        <authorList>
            <person name="Ohm R.A."/>
            <person name="Feau N."/>
            <person name="Henrissat B."/>
            <person name="Schoch C.L."/>
            <person name="Horwitz B.A."/>
            <person name="Barry K.W."/>
            <person name="Condon B.J."/>
            <person name="Copeland A.C."/>
            <person name="Dhillon B."/>
            <person name="Glaser F."/>
            <person name="Hesse C.N."/>
            <person name="Kosti I."/>
            <person name="LaButti K."/>
            <person name="Lindquist E.A."/>
            <person name="Lucas S."/>
            <person name="Salamov A.A."/>
            <person name="Bradshaw R.E."/>
            <person name="Ciuffetti L."/>
            <person name="Hamelin R.C."/>
            <person name="Kema G.H.J."/>
            <person name="Lawrence C."/>
            <person name="Scott J.A."/>
            <person name="Spatafora J.W."/>
            <person name="Turgeon B.G."/>
            <person name="de Wit P.J.G.M."/>
            <person name="Zhong S."/>
            <person name="Goodwin S.B."/>
            <person name="Grigoriev I.V."/>
        </authorList>
    </citation>
    <scope>NUCLEOTIDE SEQUENCE [LARGE SCALE GENOMIC DNA]</scope>
    <source>
        <strain evidence="7 8">SO2202</strain>
    </source>
</reference>
<feature type="region of interest" description="Disordered" evidence="5">
    <location>
        <begin position="246"/>
        <end position="272"/>
    </location>
</feature>
<evidence type="ECO:0000313" key="7">
    <source>
        <dbReference type="EMBL" id="EMF12391.1"/>
    </source>
</evidence>
<dbReference type="InterPro" id="IPR051415">
    <property type="entry name" value="LAAT-1"/>
</dbReference>
<dbReference type="Pfam" id="PF04193">
    <property type="entry name" value="PQ-loop"/>
    <property type="match status" value="1"/>
</dbReference>
<dbReference type="eggNOG" id="KOG2913">
    <property type="taxonomic scope" value="Eukaryota"/>
</dbReference>
<proteinExistence type="predicted"/>
<comment type="subcellular location">
    <subcellularLocation>
        <location evidence="1">Membrane</location>
        <topology evidence="1">Multi-pass membrane protein</topology>
    </subcellularLocation>
</comment>
<evidence type="ECO:0000256" key="6">
    <source>
        <dbReference type="SAM" id="Phobius"/>
    </source>
</evidence>
<evidence type="ECO:0000256" key="3">
    <source>
        <dbReference type="ARBA" id="ARBA00022989"/>
    </source>
</evidence>
<protein>
    <submittedName>
        <fullName evidence="7">PQ-loop-domain-containing protein</fullName>
    </submittedName>
</protein>
<feature type="compositionally biased region" description="Polar residues" evidence="5">
    <location>
        <begin position="246"/>
        <end position="257"/>
    </location>
</feature>
<dbReference type="OrthoDB" id="407617at2759"/>
<feature type="transmembrane region" description="Helical" evidence="6">
    <location>
        <begin position="42"/>
        <end position="59"/>
    </location>
</feature>
<dbReference type="PANTHER" id="PTHR16201:SF37">
    <property type="entry name" value="PQ-LOOP REPEAT-CONTAINING PROTEIN"/>
    <property type="match status" value="1"/>
</dbReference>
<gene>
    <name evidence="7" type="ORF">SEPMUDRAFT_141314</name>
</gene>
<dbReference type="RefSeq" id="XP_016760512.1">
    <property type="nucleotide sequence ID" value="XM_016902960.1"/>
</dbReference>
<keyword evidence="2 6" id="KW-0812">Transmembrane</keyword>
<evidence type="ECO:0000313" key="8">
    <source>
        <dbReference type="Proteomes" id="UP000016931"/>
    </source>
</evidence>
<dbReference type="OMA" id="YYEKKWS"/>
<dbReference type="SMART" id="SM00679">
    <property type="entry name" value="CTNS"/>
    <property type="match status" value="2"/>
</dbReference>
<evidence type="ECO:0000256" key="5">
    <source>
        <dbReference type="SAM" id="MobiDB-lite"/>
    </source>
</evidence>
<dbReference type="InterPro" id="IPR006603">
    <property type="entry name" value="PQ-loop_rpt"/>
</dbReference>
<evidence type="ECO:0000256" key="2">
    <source>
        <dbReference type="ARBA" id="ARBA00022692"/>
    </source>
</evidence>
<organism evidence="7 8">
    <name type="scientific">Sphaerulina musiva (strain SO2202)</name>
    <name type="common">Poplar stem canker fungus</name>
    <name type="synonym">Septoria musiva</name>
    <dbReference type="NCBI Taxonomy" id="692275"/>
    <lineage>
        <taxon>Eukaryota</taxon>
        <taxon>Fungi</taxon>
        <taxon>Dikarya</taxon>
        <taxon>Ascomycota</taxon>
        <taxon>Pezizomycotina</taxon>
        <taxon>Dothideomycetes</taxon>
        <taxon>Dothideomycetidae</taxon>
        <taxon>Mycosphaerellales</taxon>
        <taxon>Mycosphaerellaceae</taxon>
        <taxon>Sphaerulina</taxon>
    </lineage>
</organism>
<evidence type="ECO:0000256" key="1">
    <source>
        <dbReference type="ARBA" id="ARBA00004141"/>
    </source>
</evidence>
<dbReference type="GeneID" id="27900097"/>
<feature type="transmembrane region" description="Helical" evidence="6">
    <location>
        <begin position="130"/>
        <end position="150"/>
    </location>
</feature>
<dbReference type="PANTHER" id="PTHR16201">
    <property type="entry name" value="SEVEN TRANSMEMBRANE PROTEIN 1-RELATED"/>
    <property type="match status" value="1"/>
</dbReference>
<name>M3BWG7_SPHMS</name>
<accession>M3BWG7</accession>
<feature type="transmembrane region" description="Helical" evidence="6">
    <location>
        <begin position="162"/>
        <end position="182"/>
    </location>
</feature>
<dbReference type="EMBL" id="KB456264">
    <property type="protein sequence ID" value="EMF12391.1"/>
    <property type="molecule type" value="Genomic_DNA"/>
</dbReference>
<keyword evidence="4 6" id="KW-0472">Membrane</keyword>
<feature type="transmembrane region" description="Helical" evidence="6">
    <location>
        <begin position="99"/>
        <end position="118"/>
    </location>
</feature>
<feature type="transmembrane region" description="Helical" evidence="6">
    <location>
        <begin position="188"/>
        <end position="211"/>
    </location>
</feature>
<dbReference type="Gene3D" id="1.20.1280.290">
    <property type="match status" value="1"/>
</dbReference>
<dbReference type="HOGENOM" id="CLU_040201_1_0_1"/>
<evidence type="ECO:0000256" key="4">
    <source>
        <dbReference type="ARBA" id="ARBA00023136"/>
    </source>
</evidence>
<sequence length="272" mass="30221">MDSPALSTSFGILGAVFWSIQLLPQIWLNYRRHNAIGLQPTMMMLWAWAGVPLGIYNIVRDLNVALQVQPQILTVLSLVTWIQCYYYENKWSLWKAVGVVVPVAALMASVELGLVFALRHGVEGGVDWPVTLMAVLAALLLALGVLRHYWDIYVHRTVRGISFIFVGIDALGDLASIISVLFEKHLDVLALAIYGVELALWTGIFAAGGYYNLVPWLRQSRVGKASQHEQPQSAIEANAVRMHDLPSSTSVFRTPSSDLELRSRKMPANLEP</sequence>
<dbReference type="GO" id="GO:0016020">
    <property type="term" value="C:membrane"/>
    <property type="evidence" value="ECO:0007669"/>
    <property type="project" value="UniProtKB-SubCell"/>
</dbReference>
<dbReference type="AlphaFoldDB" id="M3BWG7"/>
<feature type="transmembrane region" description="Helical" evidence="6">
    <location>
        <begin position="6"/>
        <end position="30"/>
    </location>
</feature>
<keyword evidence="3 6" id="KW-1133">Transmembrane helix</keyword>
<dbReference type="Proteomes" id="UP000016931">
    <property type="component" value="Unassembled WGS sequence"/>
</dbReference>